<dbReference type="Proteomes" id="UP000010556">
    <property type="component" value="Unassembled WGS sequence"/>
</dbReference>
<accession>L5LNH3</accession>
<keyword evidence="3" id="KW-1185">Reference proteome</keyword>
<dbReference type="AlphaFoldDB" id="L5LNH3"/>
<evidence type="ECO:0000313" key="3">
    <source>
        <dbReference type="Proteomes" id="UP000010556"/>
    </source>
</evidence>
<organism evidence="2 3">
    <name type="scientific">Myotis davidii</name>
    <name type="common">David's myotis</name>
    <dbReference type="NCBI Taxonomy" id="225400"/>
    <lineage>
        <taxon>Eukaryota</taxon>
        <taxon>Metazoa</taxon>
        <taxon>Chordata</taxon>
        <taxon>Craniata</taxon>
        <taxon>Vertebrata</taxon>
        <taxon>Euteleostomi</taxon>
        <taxon>Mammalia</taxon>
        <taxon>Eutheria</taxon>
        <taxon>Laurasiatheria</taxon>
        <taxon>Chiroptera</taxon>
        <taxon>Yangochiroptera</taxon>
        <taxon>Vespertilionidae</taxon>
        <taxon>Myotis</taxon>
    </lineage>
</organism>
<proteinExistence type="predicted"/>
<name>L5LNH3_MYODS</name>
<evidence type="ECO:0000313" key="2">
    <source>
        <dbReference type="EMBL" id="ELK27636.1"/>
    </source>
</evidence>
<feature type="region of interest" description="Disordered" evidence="1">
    <location>
        <begin position="126"/>
        <end position="147"/>
    </location>
</feature>
<evidence type="ECO:0000256" key="1">
    <source>
        <dbReference type="SAM" id="MobiDB-lite"/>
    </source>
</evidence>
<sequence>MVLFVEGPVPWTGSWIMIIPSDFINKALDGPFGDAQSSTSQLGDSFVLLPGGAQKHLVTVGLGLISLRNTHSGPDTGVEFGISPGPAPLSGEKQFLSALKLLSCRVGPNEDMRGRSGCPKPAVLADVKRESVPNPGQGLGKSSAHSL</sequence>
<protein>
    <submittedName>
        <fullName evidence="2">Uncharacterized protein</fullName>
    </submittedName>
</protein>
<reference evidence="3" key="1">
    <citation type="journal article" date="2013" name="Science">
        <title>Comparative analysis of bat genomes provides insight into the evolution of flight and immunity.</title>
        <authorList>
            <person name="Zhang G."/>
            <person name="Cowled C."/>
            <person name="Shi Z."/>
            <person name="Huang Z."/>
            <person name="Bishop-Lilly K.A."/>
            <person name="Fang X."/>
            <person name="Wynne J.W."/>
            <person name="Xiong Z."/>
            <person name="Baker M.L."/>
            <person name="Zhao W."/>
            <person name="Tachedjian M."/>
            <person name="Zhu Y."/>
            <person name="Zhou P."/>
            <person name="Jiang X."/>
            <person name="Ng J."/>
            <person name="Yang L."/>
            <person name="Wu L."/>
            <person name="Xiao J."/>
            <person name="Feng Y."/>
            <person name="Chen Y."/>
            <person name="Sun X."/>
            <person name="Zhang Y."/>
            <person name="Marsh G.A."/>
            <person name="Crameri G."/>
            <person name="Broder C.C."/>
            <person name="Frey K.G."/>
            <person name="Wang L.F."/>
            <person name="Wang J."/>
        </authorList>
    </citation>
    <scope>NUCLEOTIDE SEQUENCE [LARGE SCALE GENOMIC DNA]</scope>
</reference>
<dbReference type="EMBL" id="KB110083">
    <property type="protein sequence ID" value="ELK27636.1"/>
    <property type="molecule type" value="Genomic_DNA"/>
</dbReference>
<gene>
    <name evidence="2" type="ORF">MDA_GLEAN10009964</name>
</gene>